<name>A0A6B0S1E9_9CETA</name>
<protein>
    <submittedName>
        <fullName evidence="1">Uncharacterized protein</fullName>
    </submittedName>
</protein>
<dbReference type="Proteomes" id="UP000322234">
    <property type="component" value="Unassembled WGS sequence"/>
</dbReference>
<accession>A0A6B0S1E9</accession>
<organism evidence="1 2">
    <name type="scientific">Bos mutus</name>
    <name type="common">wild yak</name>
    <dbReference type="NCBI Taxonomy" id="72004"/>
    <lineage>
        <taxon>Eukaryota</taxon>
        <taxon>Metazoa</taxon>
        <taxon>Chordata</taxon>
        <taxon>Craniata</taxon>
        <taxon>Vertebrata</taxon>
        <taxon>Euteleostomi</taxon>
        <taxon>Mammalia</taxon>
        <taxon>Eutheria</taxon>
        <taxon>Laurasiatheria</taxon>
        <taxon>Artiodactyla</taxon>
        <taxon>Ruminantia</taxon>
        <taxon>Pecora</taxon>
        <taxon>Bovidae</taxon>
        <taxon>Bovinae</taxon>
        <taxon>Bos</taxon>
    </lineage>
</organism>
<sequence>MCRDPHPLLFGPVLLGAGGISAHVVFRTPASYGLTVLSLSLTLGPFSPGRGTDPKKAEEGHDPSWHRAGILQRVRKSLLRACISTEDQGRFLTGSDQCCHPATPEGSGVWLTLLYQLLGVRLCSADGGHDVLTEILGQQGQGDLTAPSAVCLDGSFHFLSCDGSPTPLPQAREL</sequence>
<reference evidence="1" key="1">
    <citation type="submission" date="2019-10" db="EMBL/GenBank/DDBJ databases">
        <title>The sequence and de novo assembly of the wild yak genome.</title>
        <authorList>
            <person name="Liu Y."/>
        </authorList>
    </citation>
    <scope>NUCLEOTIDE SEQUENCE [LARGE SCALE GENOMIC DNA]</scope>
    <source>
        <strain evidence="1">WY2019</strain>
    </source>
</reference>
<evidence type="ECO:0000313" key="2">
    <source>
        <dbReference type="Proteomes" id="UP000322234"/>
    </source>
</evidence>
<dbReference type="AlphaFoldDB" id="A0A6B0S1E9"/>
<dbReference type="EMBL" id="VBQZ03000132">
    <property type="protein sequence ID" value="MXQ95311.1"/>
    <property type="molecule type" value="Genomic_DNA"/>
</dbReference>
<comment type="caution">
    <text evidence="1">The sequence shown here is derived from an EMBL/GenBank/DDBJ whole genome shotgun (WGS) entry which is preliminary data.</text>
</comment>
<evidence type="ECO:0000313" key="1">
    <source>
        <dbReference type="EMBL" id="MXQ95311.1"/>
    </source>
</evidence>
<gene>
    <name evidence="1" type="ORF">E5288_WYG005167</name>
</gene>
<keyword evidence="2" id="KW-1185">Reference proteome</keyword>
<proteinExistence type="predicted"/>